<evidence type="ECO:0000313" key="1">
    <source>
        <dbReference type="EMBL" id="KAI8021912.1"/>
    </source>
</evidence>
<sequence length="263" mass="29901">MLVRLHFVNVVIAHEMFGNFISNCPLLQRLILASCNISDCLEINAPTLKYFLLHGIFKSICFSRTPLLAEISVSLCSLDANSKQHEGREDSNFVKFFHCLPAIENLTLDKQILEFLAVGGVPKSLPSTMNRLKILNLFQVSFHKIDQVSCVLFLIRSSPNLQKLEIRYFTNTLNPVNLEAVTKLLQAQDLSKFPLSRLRKVKMLLLRVEPEMEFVKLLLACSTALKKMEILHEPGSCEKAFEVLKKLTRFPRASPLAELIFLN</sequence>
<comment type="caution">
    <text evidence="1">The sequence shown here is derived from an EMBL/GenBank/DDBJ whole genome shotgun (WGS) entry which is preliminary data.</text>
</comment>
<name>A0ACC0IAU3_9ERIC</name>
<dbReference type="Proteomes" id="UP001060215">
    <property type="component" value="Chromosome 6"/>
</dbReference>
<dbReference type="EMBL" id="CM045763">
    <property type="protein sequence ID" value="KAI8021912.1"/>
    <property type="molecule type" value="Genomic_DNA"/>
</dbReference>
<accession>A0ACC0IAU3</accession>
<keyword evidence="2" id="KW-1185">Reference proteome</keyword>
<reference evidence="1 2" key="1">
    <citation type="journal article" date="2022" name="Plant J.">
        <title>Chromosome-level genome of Camellia lanceoleosa provides a valuable resource for understanding genome evolution and self-incompatibility.</title>
        <authorList>
            <person name="Gong W."/>
            <person name="Xiao S."/>
            <person name="Wang L."/>
            <person name="Liao Z."/>
            <person name="Chang Y."/>
            <person name="Mo W."/>
            <person name="Hu G."/>
            <person name="Li W."/>
            <person name="Zhao G."/>
            <person name="Zhu H."/>
            <person name="Hu X."/>
            <person name="Ji K."/>
            <person name="Xiang X."/>
            <person name="Song Q."/>
            <person name="Yuan D."/>
            <person name="Jin S."/>
            <person name="Zhang L."/>
        </authorList>
    </citation>
    <scope>NUCLEOTIDE SEQUENCE [LARGE SCALE GENOMIC DNA]</scope>
    <source>
        <strain evidence="1">SQ_2022a</strain>
    </source>
</reference>
<proteinExistence type="predicted"/>
<gene>
    <name evidence="1" type="ORF">LOK49_LG03G00513</name>
</gene>
<protein>
    <submittedName>
        <fullName evidence="1">F-box/FBD/LRR-repeat protein</fullName>
    </submittedName>
</protein>
<evidence type="ECO:0000313" key="2">
    <source>
        <dbReference type="Proteomes" id="UP001060215"/>
    </source>
</evidence>
<organism evidence="1 2">
    <name type="scientific">Camellia lanceoleosa</name>
    <dbReference type="NCBI Taxonomy" id="1840588"/>
    <lineage>
        <taxon>Eukaryota</taxon>
        <taxon>Viridiplantae</taxon>
        <taxon>Streptophyta</taxon>
        <taxon>Embryophyta</taxon>
        <taxon>Tracheophyta</taxon>
        <taxon>Spermatophyta</taxon>
        <taxon>Magnoliopsida</taxon>
        <taxon>eudicotyledons</taxon>
        <taxon>Gunneridae</taxon>
        <taxon>Pentapetalae</taxon>
        <taxon>asterids</taxon>
        <taxon>Ericales</taxon>
        <taxon>Theaceae</taxon>
        <taxon>Camellia</taxon>
    </lineage>
</organism>